<dbReference type="PANTHER" id="PTHR43405">
    <property type="entry name" value="GLYCOSYL HYDROLASE DIGH"/>
    <property type="match status" value="1"/>
</dbReference>
<evidence type="ECO:0000256" key="2">
    <source>
        <dbReference type="SAM" id="SignalP"/>
    </source>
</evidence>
<proteinExistence type="predicted"/>
<dbReference type="Pfam" id="PF02638">
    <property type="entry name" value="GHL10"/>
    <property type="match status" value="1"/>
</dbReference>
<dbReference type="InterPro" id="IPR017853">
    <property type="entry name" value="GH"/>
</dbReference>
<dbReference type="SUPFAM" id="SSF51445">
    <property type="entry name" value="(Trans)glycosidases"/>
    <property type="match status" value="1"/>
</dbReference>
<accession>A0ABY4I6M8</accession>
<dbReference type="Proteomes" id="UP000830198">
    <property type="component" value="Chromosome"/>
</dbReference>
<feature type="domain" description="Glycosyl hydrolase-like 10" evidence="3">
    <location>
        <begin position="28"/>
        <end position="334"/>
    </location>
</feature>
<evidence type="ECO:0000313" key="5">
    <source>
        <dbReference type="Proteomes" id="UP000830198"/>
    </source>
</evidence>
<evidence type="ECO:0000259" key="3">
    <source>
        <dbReference type="Pfam" id="PF02638"/>
    </source>
</evidence>
<dbReference type="EMBL" id="CP095855">
    <property type="protein sequence ID" value="UPK70381.1"/>
    <property type="molecule type" value="Genomic_DNA"/>
</dbReference>
<evidence type="ECO:0000256" key="1">
    <source>
        <dbReference type="ARBA" id="ARBA00022729"/>
    </source>
</evidence>
<dbReference type="PANTHER" id="PTHR43405:SF1">
    <property type="entry name" value="GLYCOSYL HYDROLASE DIGH"/>
    <property type="match status" value="1"/>
</dbReference>
<dbReference type="InterPro" id="IPR052177">
    <property type="entry name" value="Divisome_Glycosyl_Hydrolase"/>
</dbReference>
<reference evidence="4 5" key="1">
    <citation type="submission" date="2022-04" db="EMBL/GenBank/DDBJ databases">
        <title>The arsenic-methylating capacity of Chitinophaga filiformis YT5 during chitin decomposition.</title>
        <authorList>
            <person name="Chen G."/>
            <person name="Liang Y."/>
        </authorList>
    </citation>
    <scope>NUCLEOTIDE SEQUENCE [LARGE SCALE GENOMIC DNA]</scope>
    <source>
        <strain evidence="4 5">YT5</strain>
    </source>
</reference>
<sequence>MVKYLLGVALMLTGVFNQVKAQLPPKREFRAVWIATVENIDWPSRKGLPVEIQKQEFINLLDKQQRNGMNAVIVQIRPVADAFYDSPFEPWSEYLSGVQGQAPNPYYDPLRFMLEETHKRGMEFHAWFNPYRAAISTGRNNVTANHITRMRPQWFVNFDGKKYFDPGIPEVREYVTQIIRDVVRRYDIDAVHFDDYFYPYPVSGKDFPDFNSYRQYGRNMQKDDWRRWNVDTIIQMVSKMIKEEKPWVKFGISPFGIWRNKNKDQDGSYTTGLANYDDLYADVRKWLKNGWIDYVAPQLYWERGHRAANYELLLNWWAQHGYGRNVYIGHGAYRLRSNAAWSVPTELPIQITEARTLNTIQGSAFYSAKSFNGNPLGLEDTLRNYFYRYPALRPAMPWINLPAPLPPYFIDAFERADGLHLHWADDDTSGRTKQYVLYRFNASESINLNDPTKILAIIQQMPDPQFIDYSYVKGNLYTYVVTALNRLQTESLASDPLYMRKNGRKTLFMFDPEPASRY</sequence>
<name>A0ABY4I6M8_CHIFI</name>
<feature type="chain" id="PRO_5045582554" evidence="2">
    <location>
        <begin position="22"/>
        <end position="518"/>
    </location>
</feature>
<dbReference type="Gene3D" id="3.20.20.80">
    <property type="entry name" value="Glycosidases"/>
    <property type="match status" value="1"/>
</dbReference>
<protein>
    <submittedName>
        <fullName evidence="4">Family 10 glycosylhydrolase</fullName>
    </submittedName>
</protein>
<organism evidence="4 5">
    <name type="scientific">Chitinophaga filiformis</name>
    <name type="common">Myxococcus filiformis</name>
    <name type="synonym">Flexibacter filiformis</name>
    <dbReference type="NCBI Taxonomy" id="104663"/>
    <lineage>
        <taxon>Bacteria</taxon>
        <taxon>Pseudomonadati</taxon>
        <taxon>Bacteroidota</taxon>
        <taxon>Chitinophagia</taxon>
        <taxon>Chitinophagales</taxon>
        <taxon>Chitinophagaceae</taxon>
        <taxon>Chitinophaga</taxon>
    </lineage>
</organism>
<dbReference type="InterPro" id="IPR003790">
    <property type="entry name" value="GHL10"/>
</dbReference>
<dbReference type="RefSeq" id="WP_247812599.1">
    <property type="nucleotide sequence ID" value="NZ_CP095855.1"/>
</dbReference>
<keyword evidence="1 2" id="KW-0732">Signal</keyword>
<feature type="signal peptide" evidence="2">
    <location>
        <begin position="1"/>
        <end position="21"/>
    </location>
</feature>
<keyword evidence="5" id="KW-1185">Reference proteome</keyword>
<gene>
    <name evidence="4" type="ORF">MYF79_03620</name>
</gene>
<evidence type="ECO:0000313" key="4">
    <source>
        <dbReference type="EMBL" id="UPK70381.1"/>
    </source>
</evidence>